<keyword evidence="3" id="KW-0732">Signal</keyword>
<proteinExistence type="inferred from homology"/>
<evidence type="ECO:0000256" key="2">
    <source>
        <dbReference type="SAM" id="Coils"/>
    </source>
</evidence>
<dbReference type="NCBIfam" id="TIGR01730">
    <property type="entry name" value="RND_mfp"/>
    <property type="match status" value="1"/>
</dbReference>
<dbReference type="GO" id="GO:1990281">
    <property type="term" value="C:efflux pump complex"/>
    <property type="evidence" value="ECO:0007669"/>
    <property type="project" value="TreeGrafter"/>
</dbReference>
<dbReference type="InterPro" id="IPR058637">
    <property type="entry name" value="YknX-like_C"/>
</dbReference>
<dbReference type="RefSeq" id="WP_069327854.1">
    <property type="nucleotide sequence ID" value="NZ_MDER01000042.1"/>
</dbReference>
<evidence type="ECO:0000313" key="7">
    <source>
        <dbReference type="EMBL" id="ODP28183.1"/>
    </source>
</evidence>
<dbReference type="InterPro" id="IPR006143">
    <property type="entry name" value="RND_pump_MFP"/>
</dbReference>
<dbReference type="InterPro" id="IPR058625">
    <property type="entry name" value="MdtA-like_BSH"/>
</dbReference>
<dbReference type="PROSITE" id="PS51257">
    <property type="entry name" value="PROKAR_LIPOPROTEIN"/>
    <property type="match status" value="1"/>
</dbReference>
<evidence type="ECO:0000256" key="3">
    <source>
        <dbReference type="SAM" id="SignalP"/>
    </source>
</evidence>
<evidence type="ECO:0000259" key="5">
    <source>
        <dbReference type="Pfam" id="PF25954"/>
    </source>
</evidence>
<reference evidence="7 8" key="1">
    <citation type="submission" date="2016-08" db="EMBL/GenBank/DDBJ databases">
        <title>Genome sequencing of Paenibacillus sp. TI45-13ar, isolated from Korean traditional nuruk.</title>
        <authorList>
            <person name="Kim S.-J."/>
        </authorList>
    </citation>
    <scope>NUCLEOTIDE SEQUENCE [LARGE SCALE GENOMIC DNA]</scope>
    <source>
        <strain evidence="7 8">TI45-13ar</strain>
    </source>
</reference>
<dbReference type="EMBL" id="MDER01000042">
    <property type="protein sequence ID" value="ODP28183.1"/>
    <property type="molecule type" value="Genomic_DNA"/>
</dbReference>
<dbReference type="PANTHER" id="PTHR30469:SF33">
    <property type="entry name" value="SLR1207 PROTEIN"/>
    <property type="match status" value="1"/>
</dbReference>
<evidence type="ECO:0000256" key="1">
    <source>
        <dbReference type="ARBA" id="ARBA00009477"/>
    </source>
</evidence>
<dbReference type="STRING" id="1886670.PTI45_02434"/>
<dbReference type="InterPro" id="IPR058792">
    <property type="entry name" value="Beta-barrel_RND_2"/>
</dbReference>
<dbReference type="Gene3D" id="2.40.50.100">
    <property type="match status" value="2"/>
</dbReference>
<dbReference type="Gene3D" id="2.40.30.170">
    <property type="match status" value="1"/>
</dbReference>
<feature type="domain" description="CusB-like beta-barrel" evidence="5">
    <location>
        <begin position="348"/>
        <end position="413"/>
    </location>
</feature>
<sequence>MKKSWPTAFTAILLAVSLTACSTEKAAVEPASSSVEVTAVKEVTLDAVYDLSGTLQAYDETPVSFKIGGTVTSVNADIGDQVTKGKSLAQLDSADLQLDLDNANQSVAAAQASLSNAQASLTSAQASLSNAQAAKQAAQAGIASADAQIQSAKVREQGVAAGARTQERAQSQNAVNKAQTAYNQAKTAADRAKTLFQNGLLTQQENEQAQTTLATAQDSLNDAKEQLSLLLEGASASDRAAAASTVKEAEVGRQSAVASVEQANSGIEQANAGIEQANAGISQAQASYEQAVIAKETAQLNLSRVGLAAPVSGVVLEKTISNGQTVTAGTAMFTLGEINKLKVLLPIADSEISKWKVGQQVSLNLYDETRTGRVTKLYPATNENTGSINAEVTIDNPKLDWKPGQVVKASRQAASLKGIAIPVEAVVSTGSEPYVFKNVNGKAVQTPIEIGNLYDNRYQITKGLKVGDQVVTQGADRLFNGDALTVSEATAK</sequence>
<gene>
    <name evidence="7" type="ORF">PTI45_02434</name>
</gene>
<feature type="coiled-coil region" evidence="2">
    <location>
        <begin position="100"/>
        <end position="134"/>
    </location>
</feature>
<keyword evidence="8" id="KW-1185">Reference proteome</keyword>
<feature type="domain" description="YknX-like C-terminal permuted SH3-like" evidence="6">
    <location>
        <begin position="419"/>
        <end position="485"/>
    </location>
</feature>
<dbReference type="Gene3D" id="1.10.287.470">
    <property type="entry name" value="Helix hairpin bin"/>
    <property type="match status" value="3"/>
</dbReference>
<evidence type="ECO:0000259" key="6">
    <source>
        <dbReference type="Pfam" id="PF25989"/>
    </source>
</evidence>
<protein>
    <submittedName>
        <fullName evidence="7">UPF0194 membrane protein</fullName>
    </submittedName>
</protein>
<organism evidence="7 8">
    <name type="scientific">Paenibacillus nuruki</name>
    <dbReference type="NCBI Taxonomy" id="1886670"/>
    <lineage>
        <taxon>Bacteria</taxon>
        <taxon>Bacillati</taxon>
        <taxon>Bacillota</taxon>
        <taxon>Bacilli</taxon>
        <taxon>Bacillales</taxon>
        <taxon>Paenibacillaceae</taxon>
        <taxon>Paenibacillus</taxon>
    </lineage>
</organism>
<dbReference type="Pfam" id="PF25917">
    <property type="entry name" value="BSH_RND"/>
    <property type="match status" value="1"/>
</dbReference>
<feature type="chain" id="PRO_5038697038" evidence="3">
    <location>
        <begin position="23"/>
        <end position="492"/>
    </location>
</feature>
<evidence type="ECO:0000313" key="8">
    <source>
        <dbReference type="Proteomes" id="UP000094578"/>
    </source>
</evidence>
<dbReference type="PANTHER" id="PTHR30469">
    <property type="entry name" value="MULTIDRUG RESISTANCE PROTEIN MDTA"/>
    <property type="match status" value="1"/>
</dbReference>
<dbReference type="Pfam" id="PF25989">
    <property type="entry name" value="YknX_C"/>
    <property type="match status" value="1"/>
</dbReference>
<dbReference type="Pfam" id="PF25954">
    <property type="entry name" value="Beta-barrel_RND_2"/>
    <property type="match status" value="1"/>
</dbReference>
<evidence type="ECO:0000259" key="4">
    <source>
        <dbReference type="Pfam" id="PF25917"/>
    </source>
</evidence>
<dbReference type="SUPFAM" id="SSF111369">
    <property type="entry name" value="HlyD-like secretion proteins"/>
    <property type="match status" value="2"/>
</dbReference>
<feature type="domain" description="Multidrug resistance protein MdtA-like barrel-sandwich hybrid" evidence="4">
    <location>
        <begin position="64"/>
        <end position="333"/>
    </location>
</feature>
<name>A0A1E3L3F5_9BACL</name>
<feature type="signal peptide" evidence="3">
    <location>
        <begin position="1"/>
        <end position="22"/>
    </location>
</feature>
<dbReference type="Gene3D" id="2.40.420.20">
    <property type="match status" value="1"/>
</dbReference>
<dbReference type="Proteomes" id="UP000094578">
    <property type="component" value="Unassembled WGS sequence"/>
</dbReference>
<comment type="caution">
    <text evidence="7">The sequence shown here is derived from an EMBL/GenBank/DDBJ whole genome shotgun (WGS) entry which is preliminary data.</text>
</comment>
<dbReference type="GO" id="GO:0015562">
    <property type="term" value="F:efflux transmembrane transporter activity"/>
    <property type="evidence" value="ECO:0007669"/>
    <property type="project" value="TreeGrafter"/>
</dbReference>
<comment type="similarity">
    <text evidence="1">Belongs to the membrane fusion protein (MFP) (TC 8.A.1) family.</text>
</comment>
<dbReference type="PATRIC" id="fig|1886670.3.peg.2477"/>
<accession>A0A1E3L3F5</accession>
<dbReference type="AlphaFoldDB" id="A0A1E3L3F5"/>
<keyword evidence="2" id="KW-0175">Coiled coil</keyword>